<dbReference type="OrthoDB" id="4627219at2"/>
<evidence type="ECO:0008006" key="4">
    <source>
        <dbReference type="Google" id="ProtNLM"/>
    </source>
</evidence>
<dbReference type="RefSeq" id="WP_013139742.1">
    <property type="nucleotide sequence ID" value="NC_014168.1"/>
</dbReference>
<gene>
    <name evidence="2" type="ordered locus">Srot_2862</name>
</gene>
<keyword evidence="1" id="KW-1133">Transmembrane helix</keyword>
<dbReference type="STRING" id="640132.Srot_2862"/>
<dbReference type="EMBL" id="CP001958">
    <property type="protein sequence ID" value="ADG99293.1"/>
    <property type="molecule type" value="Genomic_DNA"/>
</dbReference>
<keyword evidence="1" id="KW-0472">Membrane</keyword>
<feature type="transmembrane region" description="Helical" evidence="1">
    <location>
        <begin position="55"/>
        <end position="78"/>
    </location>
</feature>
<feature type="transmembrane region" description="Helical" evidence="1">
    <location>
        <begin position="12"/>
        <end position="29"/>
    </location>
</feature>
<accession>D6ZDN6</accession>
<protein>
    <recommendedName>
        <fullName evidence="4">Alkaline shock response membrane anchor protein AmaP</fullName>
    </recommendedName>
</protein>
<evidence type="ECO:0000256" key="1">
    <source>
        <dbReference type="SAM" id="Phobius"/>
    </source>
</evidence>
<keyword evidence="3" id="KW-1185">Reference proteome</keyword>
<dbReference type="HOGENOM" id="CLU_122387_0_0_11"/>
<proteinExistence type="predicted"/>
<dbReference type="eggNOG" id="ENOG503049Z">
    <property type="taxonomic scope" value="Bacteria"/>
</dbReference>
<name>D6ZDN6_SEGRD</name>
<dbReference type="AlphaFoldDB" id="D6ZDN6"/>
<dbReference type="Proteomes" id="UP000002247">
    <property type="component" value="Chromosome"/>
</dbReference>
<evidence type="ECO:0000313" key="2">
    <source>
        <dbReference type="EMBL" id="ADG99293.1"/>
    </source>
</evidence>
<dbReference type="KEGG" id="srt:Srot_2862"/>
<sequence>MTSSVRLADRLLTALTGLVLLVGALWLIGDRALVPIARQASDRIDPHAIARAPQWPWWSAALACVGFALLLFGLWVVLAHVRPTASRLGAAARGPIALDRIAAAAAADVARHPQVHSARAVIRVEGRAPVIRIVAELPPHTSPADIARLARRCRADAHAAAGPDVDVQFVVKYIGPDHTDTALL</sequence>
<organism evidence="2 3">
    <name type="scientific">Segniliparus rotundus (strain ATCC BAA-972 / CDC 1076 / CIP 108378 / DSM 44985 / JCM 13578)</name>
    <dbReference type="NCBI Taxonomy" id="640132"/>
    <lineage>
        <taxon>Bacteria</taxon>
        <taxon>Bacillati</taxon>
        <taxon>Actinomycetota</taxon>
        <taxon>Actinomycetes</taxon>
        <taxon>Mycobacteriales</taxon>
        <taxon>Segniliparaceae</taxon>
        <taxon>Segniliparus</taxon>
    </lineage>
</organism>
<evidence type="ECO:0000313" key="3">
    <source>
        <dbReference type="Proteomes" id="UP000002247"/>
    </source>
</evidence>
<reference evidence="2 3" key="1">
    <citation type="journal article" date="2010" name="Stand. Genomic Sci.">
        <title>Complete genome sequence of Segniliparus rotundus type strain (CDC 1076).</title>
        <authorList>
            <person name="Sikorski J."/>
            <person name="Lapidus A."/>
            <person name="Copeland A."/>
            <person name="Misra M."/>
            <person name="Glavina Del Rio T."/>
            <person name="Nolan M."/>
            <person name="Lucas S."/>
            <person name="Chen F."/>
            <person name="Tice H."/>
            <person name="Cheng J.F."/>
            <person name="Jando M."/>
            <person name="Schneider S."/>
            <person name="Bruce D."/>
            <person name="Goodwin L."/>
            <person name="Pitluck S."/>
            <person name="Liolios K."/>
            <person name="Mikhailova N."/>
            <person name="Pati A."/>
            <person name="Ivanova N."/>
            <person name="Mavromatis K."/>
            <person name="Chen A."/>
            <person name="Palaniappan K."/>
            <person name="Chertkov O."/>
            <person name="Land M."/>
            <person name="Hauser L."/>
            <person name="Chang Y.J."/>
            <person name="Jeffries C.D."/>
            <person name="Brettin T."/>
            <person name="Detter J.C."/>
            <person name="Han C."/>
            <person name="Rohde M."/>
            <person name="Goker M."/>
            <person name="Bristow J."/>
            <person name="Eisen J.A."/>
            <person name="Markowitz V."/>
            <person name="Hugenholtz P."/>
            <person name="Kyrpides N.C."/>
            <person name="Klenk H.P."/>
        </authorList>
    </citation>
    <scope>NUCLEOTIDE SEQUENCE [LARGE SCALE GENOMIC DNA]</scope>
    <source>
        <strain evidence="3">ATCC BAA-972 / CDC 1076 / CIP 108378 / DSM 44985 / JCM 13578</strain>
    </source>
</reference>
<keyword evidence="1" id="KW-0812">Transmembrane</keyword>